<dbReference type="Gene3D" id="3.10.20.30">
    <property type="match status" value="1"/>
</dbReference>
<sequence length="67" mass="7434">MITIKFNGLQEEVGHKPSLLQLIESKEINPKTVALVLNEQVVPRSRWAQIECQDSDKIDIFSAVAGG</sequence>
<dbReference type="RefSeq" id="WP_080915581.1">
    <property type="nucleotide sequence ID" value="NZ_CANMJJ010000007.1"/>
</dbReference>
<dbReference type="CDD" id="cd00565">
    <property type="entry name" value="Ubl_ThiS"/>
    <property type="match status" value="1"/>
</dbReference>
<gene>
    <name evidence="1" type="ORF">SJ2017_1845</name>
</gene>
<accession>A0ABM6JK62</accession>
<dbReference type="Proteomes" id="UP000191820">
    <property type="component" value="Chromosome"/>
</dbReference>
<evidence type="ECO:0000313" key="1">
    <source>
        <dbReference type="EMBL" id="ARD22153.1"/>
    </source>
</evidence>
<dbReference type="Pfam" id="PF02597">
    <property type="entry name" value="ThiS"/>
    <property type="match status" value="1"/>
</dbReference>
<keyword evidence="2" id="KW-1185">Reference proteome</keyword>
<protein>
    <submittedName>
        <fullName evidence="1">Thiamine biosynthesis protein ThiS</fullName>
    </submittedName>
</protein>
<dbReference type="InterPro" id="IPR003749">
    <property type="entry name" value="ThiS/MoaD-like"/>
</dbReference>
<dbReference type="EMBL" id="CP020472">
    <property type="protein sequence ID" value="ARD22153.1"/>
    <property type="molecule type" value="Genomic_DNA"/>
</dbReference>
<dbReference type="InterPro" id="IPR016155">
    <property type="entry name" value="Mopterin_synth/thiamin_S_b"/>
</dbReference>
<dbReference type="PANTHER" id="PTHR34472">
    <property type="entry name" value="SULFUR CARRIER PROTEIN THIS"/>
    <property type="match status" value="1"/>
</dbReference>
<dbReference type="PANTHER" id="PTHR34472:SF1">
    <property type="entry name" value="SULFUR CARRIER PROTEIN THIS"/>
    <property type="match status" value="1"/>
</dbReference>
<dbReference type="NCBIfam" id="TIGR01683">
    <property type="entry name" value="thiS"/>
    <property type="match status" value="1"/>
</dbReference>
<dbReference type="InterPro" id="IPR010035">
    <property type="entry name" value="Thi_S"/>
</dbReference>
<dbReference type="InterPro" id="IPR012675">
    <property type="entry name" value="Beta-grasp_dom_sf"/>
</dbReference>
<reference evidence="1 2" key="1">
    <citation type="submission" date="2017-03" db="EMBL/GenBank/DDBJ databases">
        <title>Genome sequencing of Shewanella japonica KCTC 22435.</title>
        <authorList>
            <person name="Kim K.M."/>
        </authorList>
    </citation>
    <scope>NUCLEOTIDE SEQUENCE [LARGE SCALE GENOMIC DNA]</scope>
    <source>
        <strain evidence="1 2">KCTC 22435</strain>
    </source>
</reference>
<dbReference type="SUPFAM" id="SSF54285">
    <property type="entry name" value="MoaD/ThiS"/>
    <property type="match status" value="1"/>
</dbReference>
<evidence type="ECO:0000313" key="2">
    <source>
        <dbReference type="Proteomes" id="UP000191820"/>
    </source>
</evidence>
<organism evidence="1 2">
    <name type="scientific">Shewanella japonica</name>
    <dbReference type="NCBI Taxonomy" id="93973"/>
    <lineage>
        <taxon>Bacteria</taxon>
        <taxon>Pseudomonadati</taxon>
        <taxon>Pseudomonadota</taxon>
        <taxon>Gammaproteobacteria</taxon>
        <taxon>Alteromonadales</taxon>
        <taxon>Shewanellaceae</taxon>
        <taxon>Shewanella</taxon>
    </lineage>
</organism>
<name>A0ABM6JK62_9GAMM</name>
<proteinExistence type="predicted"/>